<evidence type="ECO:0000313" key="7">
    <source>
        <dbReference type="EMBL" id="KAG5601843.1"/>
    </source>
</evidence>
<accession>A0A9J5YM56</accession>
<comment type="subcellular location">
    <subcellularLocation>
        <location evidence="1">Nucleus</location>
    </subcellularLocation>
</comment>
<evidence type="ECO:0000256" key="4">
    <source>
        <dbReference type="ARBA" id="ARBA00023163"/>
    </source>
</evidence>
<evidence type="ECO:0000256" key="2">
    <source>
        <dbReference type="ARBA" id="ARBA00023015"/>
    </source>
</evidence>
<dbReference type="EMBL" id="JACXVP010000006">
    <property type="protein sequence ID" value="KAG5601843.1"/>
    <property type="molecule type" value="Genomic_DNA"/>
</dbReference>
<dbReference type="PANTHER" id="PTHR31989">
    <property type="entry name" value="NAC DOMAIN-CONTAINING PROTEIN 82-RELATED"/>
    <property type="match status" value="1"/>
</dbReference>
<keyword evidence="3" id="KW-0238">DNA-binding</keyword>
<dbReference type="Proteomes" id="UP000824120">
    <property type="component" value="Chromosome 6"/>
</dbReference>
<keyword evidence="2" id="KW-0805">Transcription regulation</keyword>
<reference evidence="7 8" key="1">
    <citation type="submission" date="2020-09" db="EMBL/GenBank/DDBJ databases">
        <title>De no assembly of potato wild relative species, Solanum commersonii.</title>
        <authorList>
            <person name="Cho K."/>
        </authorList>
    </citation>
    <scope>NUCLEOTIDE SEQUENCE [LARGE SCALE GENOMIC DNA]</scope>
    <source>
        <strain evidence="7">LZ3.2</strain>
        <tissue evidence="7">Leaf</tissue>
    </source>
</reference>
<dbReference type="PROSITE" id="PS51005">
    <property type="entry name" value="NAC"/>
    <property type="match status" value="1"/>
</dbReference>
<keyword evidence="8" id="KW-1185">Reference proteome</keyword>
<evidence type="ECO:0000256" key="1">
    <source>
        <dbReference type="ARBA" id="ARBA00004123"/>
    </source>
</evidence>
<evidence type="ECO:0000313" key="8">
    <source>
        <dbReference type="Proteomes" id="UP000824120"/>
    </source>
</evidence>
<dbReference type="Gene3D" id="2.170.150.80">
    <property type="entry name" value="NAC domain"/>
    <property type="match status" value="1"/>
</dbReference>
<comment type="caution">
    <text evidence="7">The sequence shown here is derived from an EMBL/GenBank/DDBJ whole genome shotgun (WGS) entry which is preliminary data.</text>
</comment>
<organism evidence="7 8">
    <name type="scientific">Solanum commersonii</name>
    <name type="common">Commerson's wild potato</name>
    <name type="synonym">Commerson's nightshade</name>
    <dbReference type="NCBI Taxonomy" id="4109"/>
    <lineage>
        <taxon>Eukaryota</taxon>
        <taxon>Viridiplantae</taxon>
        <taxon>Streptophyta</taxon>
        <taxon>Embryophyta</taxon>
        <taxon>Tracheophyta</taxon>
        <taxon>Spermatophyta</taxon>
        <taxon>Magnoliopsida</taxon>
        <taxon>eudicotyledons</taxon>
        <taxon>Gunneridae</taxon>
        <taxon>Pentapetalae</taxon>
        <taxon>asterids</taxon>
        <taxon>lamiids</taxon>
        <taxon>Solanales</taxon>
        <taxon>Solanaceae</taxon>
        <taxon>Solanoideae</taxon>
        <taxon>Solaneae</taxon>
        <taxon>Solanum</taxon>
    </lineage>
</organism>
<proteinExistence type="predicted"/>
<protein>
    <recommendedName>
        <fullName evidence="6">NAC domain-containing protein</fullName>
    </recommendedName>
</protein>
<dbReference type="InterPro" id="IPR003441">
    <property type="entry name" value="NAC-dom"/>
</dbReference>
<dbReference type="Pfam" id="PF02365">
    <property type="entry name" value="NAM"/>
    <property type="match status" value="1"/>
</dbReference>
<name>A0A9J5YM56_SOLCO</name>
<feature type="domain" description="NAC" evidence="6">
    <location>
        <begin position="4"/>
        <end position="165"/>
    </location>
</feature>
<evidence type="ECO:0000256" key="3">
    <source>
        <dbReference type="ARBA" id="ARBA00023125"/>
    </source>
</evidence>
<sequence>MEFEEEGYRFHPRDSELFTYLLRFIAQKDLCDNGFITECDVYKQEPWVTYGYGSHCGGEDDGDTNIFRYFISPRHKKNKSDKRFCRVVGNNLGTWKQQDKGKWVRSKQSKPLNMGRKKSLNYDTKMCCPDDRKWLMKEYVFCEAILKKFKNSNFRNYCICAIKTKNSANPSRSSNVSTADVDFSDEQKLDTEVISGVNSVEPRMDQEYKAITPINIVEPVLQIQESSSDEEKINALFENPAMEVDDVEVQIEEAAGFGNGVLEFENTIPENNLPKEPAHLQQGFIVEDCNAYLELQANNTNCVGLLTGCGDSAIRNNWELNTFSPIQEHIIPDFANVKSNINMPEIYGTLAEYMDADVLMNLDNKLINAFDFSKQAIVESNQHQVQITQEAAGEANGLLGQTAPFFQIKEFVMPENNLPEMFDMGYTLLEKSQTQEESMTLCETEKSSFVDDLTEALLDDVPLNDRLDANRESSWKTVPFTLLSLTGSWRPQVSVNGFVYWLATGKVEFIIYFDLIKDEFNFMDVPDDCGFDRQLVSRMLMVLRGSLAMLVSIR</sequence>
<keyword evidence="4" id="KW-0804">Transcription</keyword>
<dbReference type="InterPro" id="IPR036093">
    <property type="entry name" value="NAC_dom_sf"/>
</dbReference>
<dbReference type="SUPFAM" id="SSF101941">
    <property type="entry name" value="NAC domain"/>
    <property type="match status" value="1"/>
</dbReference>
<dbReference type="GO" id="GO:0005634">
    <property type="term" value="C:nucleus"/>
    <property type="evidence" value="ECO:0007669"/>
    <property type="project" value="UniProtKB-SubCell"/>
</dbReference>
<evidence type="ECO:0000259" key="6">
    <source>
        <dbReference type="PROSITE" id="PS51005"/>
    </source>
</evidence>
<dbReference type="GO" id="GO:0003677">
    <property type="term" value="F:DNA binding"/>
    <property type="evidence" value="ECO:0007669"/>
    <property type="project" value="UniProtKB-KW"/>
</dbReference>
<keyword evidence="5" id="KW-0539">Nucleus</keyword>
<gene>
    <name evidence="7" type="ORF">H5410_033213</name>
</gene>
<dbReference type="AlphaFoldDB" id="A0A9J5YM56"/>
<evidence type="ECO:0000256" key="5">
    <source>
        <dbReference type="ARBA" id="ARBA00023242"/>
    </source>
</evidence>
<dbReference type="GO" id="GO:0006355">
    <property type="term" value="P:regulation of DNA-templated transcription"/>
    <property type="evidence" value="ECO:0007669"/>
    <property type="project" value="InterPro"/>
</dbReference>